<name>A0A1H7J1B5_9NOCA</name>
<evidence type="ECO:0000256" key="1">
    <source>
        <dbReference type="SAM" id="MobiDB-lite"/>
    </source>
</evidence>
<organism evidence="3 4">
    <name type="scientific">Rhodococcus maanshanensis</name>
    <dbReference type="NCBI Taxonomy" id="183556"/>
    <lineage>
        <taxon>Bacteria</taxon>
        <taxon>Bacillati</taxon>
        <taxon>Actinomycetota</taxon>
        <taxon>Actinomycetes</taxon>
        <taxon>Mycobacteriales</taxon>
        <taxon>Nocardiaceae</taxon>
        <taxon>Rhodococcus</taxon>
    </lineage>
</organism>
<dbReference type="OrthoDB" id="3683556at2"/>
<keyword evidence="4" id="KW-1185">Reference proteome</keyword>
<dbReference type="Proteomes" id="UP000198677">
    <property type="component" value="Unassembled WGS sequence"/>
</dbReference>
<reference evidence="4" key="1">
    <citation type="submission" date="2016-10" db="EMBL/GenBank/DDBJ databases">
        <authorList>
            <person name="Varghese N."/>
            <person name="Submissions S."/>
        </authorList>
    </citation>
    <scope>NUCLEOTIDE SEQUENCE [LARGE SCALE GENOMIC DNA]</scope>
    <source>
        <strain evidence="4">DSM 44675</strain>
    </source>
</reference>
<evidence type="ECO:0000313" key="4">
    <source>
        <dbReference type="Proteomes" id="UP000198677"/>
    </source>
</evidence>
<gene>
    <name evidence="3" type="ORF">SAMN05444583_10357</name>
</gene>
<sequence length="116" mass="12308">MSDFSADTGEDHGEPDGYSGRALVTVGAHPTLALDVQLVGHFEPISGRYLWQGRVRKLAESMPDGVRVGPGAELEIETPEGSGIATVSSIDLWGSHMIEGRSGRPFAAMEDTEGLL</sequence>
<proteinExistence type="predicted"/>
<feature type="region of interest" description="Disordered" evidence="1">
    <location>
        <begin position="1"/>
        <end position="21"/>
    </location>
</feature>
<evidence type="ECO:0000313" key="3">
    <source>
        <dbReference type="EMBL" id="SEK68458.1"/>
    </source>
</evidence>
<dbReference type="RefSeq" id="WP_072750371.1">
    <property type="nucleotide sequence ID" value="NZ_FOAW01000003.1"/>
</dbReference>
<feature type="domain" description="DUF4873" evidence="2">
    <location>
        <begin position="16"/>
        <end position="107"/>
    </location>
</feature>
<protein>
    <recommendedName>
        <fullName evidence="2">DUF4873 domain-containing protein</fullName>
    </recommendedName>
</protein>
<dbReference type="Pfam" id="PF16170">
    <property type="entry name" value="DUF4873"/>
    <property type="match status" value="1"/>
</dbReference>
<dbReference type="EMBL" id="FOAW01000003">
    <property type="protein sequence ID" value="SEK68458.1"/>
    <property type="molecule type" value="Genomic_DNA"/>
</dbReference>
<accession>A0A1H7J1B5</accession>
<dbReference type="InterPro" id="IPR032371">
    <property type="entry name" value="DUF4873"/>
</dbReference>
<evidence type="ECO:0000259" key="2">
    <source>
        <dbReference type="Pfam" id="PF16170"/>
    </source>
</evidence>
<dbReference type="AlphaFoldDB" id="A0A1H7J1B5"/>